<dbReference type="Gene3D" id="3.10.310.30">
    <property type="match status" value="1"/>
</dbReference>
<accession>A0A9X2SZT1</accession>
<dbReference type="PANTHER" id="PTHR47618:SF1">
    <property type="entry name" value="BIFUNCTIONAL OLIGORIBONUCLEASE AND PAP PHOSPHATASE NRNA"/>
    <property type="match status" value="1"/>
</dbReference>
<gene>
    <name evidence="3" type="ORF">NU887_03985</name>
</gene>
<reference evidence="3" key="1">
    <citation type="submission" date="2022-08" db="EMBL/GenBank/DDBJ databases">
        <authorList>
            <person name="Zhang D."/>
        </authorList>
    </citation>
    <scope>NUCLEOTIDE SEQUENCE</scope>
    <source>
        <strain evidence="3">XJ19-11</strain>
    </source>
</reference>
<evidence type="ECO:0000259" key="2">
    <source>
        <dbReference type="Pfam" id="PF02272"/>
    </source>
</evidence>
<dbReference type="AlphaFoldDB" id="A0A9X2SZT1"/>
<feature type="domain" description="DHHA1" evidence="2">
    <location>
        <begin position="250"/>
        <end position="328"/>
    </location>
</feature>
<name>A0A9X2SZT1_9BACT</name>
<dbReference type="Pfam" id="PF02272">
    <property type="entry name" value="DHHA1"/>
    <property type="match status" value="1"/>
</dbReference>
<dbReference type="RefSeq" id="WP_258422073.1">
    <property type="nucleotide sequence ID" value="NZ_JANAEZ010000002.1"/>
</dbReference>
<organism evidence="3 4">
    <name type="scientific">Aquiflexum gelatinilyticum</name>
    <dbReference type="NCBI Taxonomy" id="2961943"/>
    <lineage>
        <taxon>Bacteria</taxon>
        <taxon>Pseudomonadati</taxon>
        <taxon>Bacteroidota</taxon>
        <taxon>Cytophagia</taxon>
        <taxon>Cytophagales</taxon>
        <taxon>Cyclobacteriaceae</taxon>
        <taxon>Aquiflexum</taxon>
    </lineage>
</organism>
<dbReference type="GO" id="GO:0003676">
    <property type="term" value="F:nucleic acid binding"/>
    <property type="evidence" value="ECO:0007669"/>
    <property type="project" value="InterPro"/>
</dbReference>
<feature type="domain" description="DDH" evidence="1">
    <location>
        <begin position="16"/>
        <end position="169"/>
    </location>
</feature>
<dbReference type="InterPro" id="IPR051319">
    <property type="entry name" value="Oligoribo/pAp-PDE_c-di-AMP_PDE"/>
</dbReference>
<dbReference type="SUPFAM" id="SSF64182">
    <property type="entry name" value="DHH phosphoesterases"/>
    <property type="match status" value="1"/>
</dbReference>
<proteinExistence type="predicted"/>
<dbReference type="EMBL" id="JANSUY010000002">
    <property type="protein sequence ID" value="MCR9014181.1"/>
    <property type="molecule type" value="Genomic_DNA"/>
</dbReference>
<dbReference type="Proteomes" id="UP001142175">
    <property type="component" value="Unassembled WGS sequence"/>
</dbReference>
<dbReference type="Pfam" id="PF01368">
    <property type="entry name" value="DHH"/>
    <property type="match status" value="1"/>
</dbReference>
<comment type="caution">
    <text evidence="3">The sequence shown here is derived from an EMBL/GenBank/DDBJ whole genome shotgun (WGS) entry which is preliminary data.</text>
</comment>
<protein>
    <submittedName>
        <fullName evidence="3">Bifunctional oligoribonuclease/PAP phosphatase NrnA</fullName>
    </submittedName>
</protein>
<sequence length="346" mass="38969">MRELESFKHIISSPQKVVITTHHKPDADALGSCLAMSNFLIKLGHEVQVITPSDYPSFLHWMKGNEDVINFEDRSKRAEAIGIIQKATMIFCLDFSCPKRMQDMQSWVESSNAYKVNIDHHQDPKDFADFRYWSTSAAATCELIYELIVAIGHRDLIDKDIAECLYAGIMTDTGGFRHPNTTKNVHLITAELIGIGADNSKISRLIYDTNSVNRLKFIGFAITRRLTIMQDLQTAYFAISKKDLRKYSSQTGDTEGLVNYALSLDGIKIAALFTEREDGIKISFRSTEDIAVNKFAASYFDGGGHKNASGGKSQLTLLETTEKFETLIKENYNSLFIQSELLHEKN</sequence>
<evidence type="ECO:0000259" key="1">
    <source>
        <dbReference type="Pfam" id="PF01368"/>
    </source>
</evidence>
<dbReference type="InterPro" id="IPR038763">
    <property type="entry name" value="DHH_sf"/>
</dbReference>
<dbReference type="InterPro" id="IPR001667">
    <property type="entry name" value="DDH_dom"/>
</dbReference>
<keyword evidence="4" id="KW-1185">Reference proteome</keyword>
<dbReference type="Gene3D" id="3.90.1640.10">
    <property type="entry name" value="inorganic pyrophosphatase (n-terminal core)"/>
    <property type="match status" value="1"/>
</dbReference>
<dbReference type="PANTHER" id="PTHR47618">
    <property type="entry name" value="BIFUNCTIONAL OLIGORIBONUCLEASE AND PAP PHOSPHATASE NRNA"/>
    <property type="match status" value="1"/>
</dbReference>
<evidence type="ECO:0000313" key="4">
    <source>
        <dbReference type="Proteomes" id="UP001142175"/>
    </source>
</evidence>
<dbReference type="InterPro" id="IPR003156">
    <property type="entry name" value="DHHA1_dom"/>
</dbReference>
<evidence type="ECO:0000313" key="3">
    <source>
        <dbReference type="EMBL" id="MCR9014181.1"/>
    </source>
</evidence>